<dbReference type="InterPro" id="IPR019410">
    <property type="entry name" value="Methyltransf_16"/>
</dbReference>
<protein>
    <submittedName>
        <fullName evidence="1">Putative nicotinamide N-methyase</fullName>
    </submittedName>
</protein>
<evidence type="ECO:0000313" key="2">
    <source>
        <dbReference type="Proteomes" id="UP000539642"/>
    </source>
</evidence>
<organism evidence="1 2">
    <name type="scientific">Desulfoprunum benzoelyticum</name>
    <dbReference type="NCBI Taxonomy" id="1506996"/>
    <lineage>
        <taxon>Bacteria</taxon>
        <taxon>Pseudomonadati</taxon>
        <taxon>Thermodesulfobacteriota</taxon>
        <taxon>Desulfobulbia</taxon>
        <taxon>Desulfobulbales</taxon>
        <taxon>Desulfobulbaceae</taxon>
        <taxon>Desulfoprunum</taxon>
    </lineage>
</organism>
<dbReference type="InterPro" id="IPR029063">
    <property type="entry name" value="SAM-dependent_MTases_sf"/>
</dbReference>
<dbReference type="SUPFAM" id="SSF53335">
    <property type="entry name" value="S-adenosyl-L-methionine-dependent methyltransferases"/>
    <property type="match status" value="1"/>
</dbReference>
<sequence length="237" mass="26433">MDIRTLPERERQIYNRLRQKYSLTFDSLKLGDTTIRLLKVADLGEIIGDRDPFADVTQFPFWVKLWDAAIILSYVLTRVPGREGRTLLELGAGLGAPGLAAAASGFDVTISDYEEIIRDFQQVSAAASGLHNVKLTLLDWLDPPQLPAFDVLAGAEILFREEFFAPLLRVFATYLKPDGVVYLAHDARRQSLPKFLKLAEKEYDIGVARQNYIKDGSPVSIIVNRLVRKGAGKEGNA</sequence>
<dbReference type="Pfam" id="PF10294">
    <property type="entry name" value="Methyltransf_16"/>
    <property type="match status" value="1"/>
</dbReference>
<dbReference type="AlphaFoldDB" id="A0A840V865"/>
<name>A0A840V865_9BACT</name>
<dbReference type="RefSeq" id="WP_183351978.1">
    <property type="nucleotide sequence ID" value="NZ_JACHEO010000020.1"/>
</dbReference>
<keyword evidence="2" id="KW-1185">Reference proteome</keyword>
<proteinExistence type="predicted"/>
<reference evidence="1 2" key="1">
    <citation type="submission" date="2020-08" db="EMBL/GenBank/DDBJ databases">
        <title>Genomic Encyclopedia of Type Strains, Phase IV (KMG-IV): sequencing the most valuable type-strain genomes for metagenomic binning, comparative biology and taxonomic classification.</title>
        <authorList>
            <person name="Goeker M."/>
        </authorList>
    </citation>
    <scope>NUCLEOTIDE SEQUENCE [LARGE SCALE GENOMIC DNA]</scope>
    <source>
        <strain evidence="1 2">DSM 28570</strain>
    </source>
</reference>
<dbReference type="Gene3D" id="3.40.50.150">
    <property type="entry name" value="Vaccinia Virus protein VP39"/>
    <property type="match status" value="1"/>
</dbReference>
<gene>
    <name evidence="1" type="ORF">HNQ81_002922</name>
</gene>
<comment type="caution">
    <text evidence="1">The sequence shown here is derived from an EMBL/GenBank/DDBJ whole genome shotgun (WGS) entry which is preliminary data.</text>
</comment>
<accession>A0A840V865</accession>
<dbReference type="Proteomes" id="UP000539642">
    <property type="component" value="Unassembled WGS sequence"/>
</dbReference>
<dbReference type="EMBL" id="JACHEO010000020">
    <property type="protein sequence ID" value="MBB5349171.1"/>
    <property type="molecule type" value="Genomic_DNA"/>
</dbReference>
<evidence type="ECO:0000313" key="1">
    <source>
        <dbReference type="EMBL" id="MBB5349171.1"/>
    </source>
</evidence>
<dbReference type="PANTHER" id="PTHR14614">
    <property type="entry name" value="HEPATOCELLULAR CARCINOMA-ASSOCIATED ANTIGEN"/>
    <property type="match status" value="1"/>
</dbReference>